<keyword evidence="5 9" id="KW-0547">Nucleotide-binding</keyword>
<evidence type="ECO:0000256" key="3">
    <source>
        <dbReference type="ARBA" id="ARBA00022605"/>
    </source>
</evidence>
<dbReference type="InterPro" id="IPR037528">
    <property type="entry name" value="ArgB"/>
</dbReference>
<comment type="similarity">
    <text evidence="9">Belongs to the acetylglutamate kinase family. ArgB subfamily.</text>
</comment>
<dbReference type="FunFam" id="3.40.1160.10:FF:000004">
    <property type="entry name" value="Acetylglutamate kinase"/>
    <property type="match status" value="1"/>
</dbReference>
<dbReference type="GO" id="GO:0003991">
    <property type="term" value="F:acetylglutamate kinase activity"/>
    <property type="evidence" value="ECO:0007669"/>
    <property type="project" value="UniProtKB-UniRule"/>
</dbReference>
<organism evidence="11 12">
    <name type="scientific">Mycobacterium colombiense</name>
    <dbReference type="NCBI Taxonomy" id="339268"/>
    <lineage>
        <taxon>Bacteria</taxon>
        <taxon>Bacillati</taxon>
        <taxon>Actinomycetota</taxon>
        <taxon>Actinomycetes</taxon>
        <taxon>Mycobacteriales</taxon>
        <taxon>Mycobacteriaceae</taxon>
        <taxon>Mycobacterium</taxon>
        <taxon>Mycobacterium avium complex (MAC)</taxon>
    </lineage>
</organism>
<dbReference type="RefSeq" id="WP_065026660.1">
    <property type="nucleotide sequence ID" value="NZ_LZKI01000002.1"/>
</dbReference>
<protein>
    <recommendedName>
        <fullName evidence="9">Acetylglutamate kinase</fullName>
        <ecNumber evidence="9">2.7.2.8</ecNumber>
    </recommendedName>
    <alternativeName>
        <fullName evidence="9">N-acetyl-L-glutamate 5-phosphotransferase</fullName>
    </alternativeName>
    <alternativeName>
        <fullName evidence="9">NAG kinase</fullName>
        <shortName evidence="9">NAGK</shortName>
    </alternativeName>
</protein>
<feature type="domain" description="Aspartate/glutamate/uridylate kinase" evidence="10">
    <location>
        <begin position="30"/>
        <end position="271"/>
    </location>
</feature>
<dbReference type="InterPro" id="IPR041727">
    <property type="entry name" value="NAGK-C"/>
</dbReference>
<keyword evidence="3 9" id="KW-0028">Amino-acid biosynthesis</keyword>
<feature type="binding site" evidence="9">
    <location>
        <position position="191"/>
    </location>
    <ligand>
        <name>substrate</name>
    </ligand>
</feature>
<dbReference type="GO" id="GO:0042450">
    <property type="term" value="P:L-arginine biosynthetic process via ornithine"/>
    <property type="evidence" value="ECO:0007669"/>
    <property type="project" value="UniProtKB-UniRule"/>
</dbReference>
<evidence type="ECO:0000256" key="9">
    <source>
        <dbReference type="HAMAP-Rule" id="MF_00082"/>
    </source>
</evidence>
<reference evidence="11 12" key="1">
    <citation type="submission" date="2016-06" db="EMBL/GenBank/DDBJ databases">
        <authorList>
            <person name="Kjaerup R.B."/>
            <person name="Dalgaard T.S."/>
            <person name="Juul-Madsen H.R."/>
        </authorList>
    </citation>
    <scope>NUCLEOTIDE SEQUENCE [LARGE SCALE GENOMIC DNA]</scope>
    <source>
        <strain evidence="11 12">E1334</strain>
    </source>
</reference>
<dbReference type="InterPro" id="IPR001048">
    <property type="entry name" value="Asp/Glu/Uridylate_kinase"/>
</dbReference>
<dbReference type="EC" id="2.7.2.8" evidence="9"/>
<comment type="function">
    <text evidence="9">Catalyzes the ATP-dependent phosphorylation of N-acetyl-L-glutamate.</text>
</comment>
<keyword evidence="6 9" id="KW-0418">Kinase</keyword>
<dbReference type="PRINTS" id="PR00474">
    <property type="entry name" value="GLU5KINASE"/>
</dbReference>
<dbReference type="Gene3D" id="3.40.1160.10">
    <property type="entry name" value="Acetylglutamate kinase-like"/>
    <property type="match status" value="1"/>
</dbReference>
<feature type="binding site" evidence="9">
    <location>
        <begin position="70"/>
        <end position="71"/>
    </location>
    <ligand>
        <name>substrate</name>
    </ligand>
</feature>
<dbReference type="Proteomes" id="UP000091846">
    <property type="component" value="Unassembled WGS sequence"/>
</dbReference>
<dbReference type="SUPFAM" id="SSF53633">
    <property type="entry name" value="Carbamate kinase-like"/>
    <property type="match status" value="1"/>
</dbReference>
<dbReference type="NCBIfam" id="TIGR00761">
    <property type="entry name" value="argB"/>
    <property type="match status" value="1"/>
</dbReference>
<evidence type="ECO:0000256" key="8">
    <source>
        <dbReference type="ARBA" id="ARBA00048141"/>
    </source>
</evidence>
<dbReference type="InterPro" id="IPR036393">
    <property type="entry name" value="AceGlu_kinase-like_sf"/>
</dbReference>
<dbReference type="OrthoDB" id="9803155at2"/>
<dbReference type="HAMAP" id="MF_00082">
    <property type="entry name" value="ArgB"/>
    <property type="match status" value="1"/>
</dbReference>
<sequence>MSSATEALSTAVKAQVLAEALPWLKQLHGKIVVIKYGGNAMTDDTLRHAFAADMAFLRNCGVHPVVVHGGGPQITAMLRRLGIPGDFKGGFRVTTPEVLDVARMVLFGQVGRELVNLINAHGPYAVGITGEDAQLFTAVRRSVTVDGVATDIGLVGDVERVNTAAVLDLIAARRIPVVSTLAPDAEGVVHNINADTAAAALAEALNAEKLLMLTDVEGLYTSWPDRGSLVSEIDTATLSQLLPTLEAGMIPKVEACLRAVTAGVPSAHVIDGRVEHCVLVELFTDEGTGTKVVRAGDDAERSDEEERRRWNA</sequence>
<name>A0A1A2Z919_9MYCO</name>
<evidence type="ECO:0000256" key="6">
    <source>
        <dbReference type="ARBA" id="ARBA00022777"/>
    </source>
</evidence>
<dbReference type="UniPathway" id="UPA00068">
    <property type="reaction ID" value="UER00107"/>
</dbReference>
<evidence type="ECO:0000256" key="1">
    <source>
        <dbReference type="ARBA" id="ARBA00004828"/>
    </source>
</evidence>
<evidence type="ECO:0000256" key="7">
    <source>
        <dbReference type="ARBA" id="ARBA00022840"/>
    </source>
</evidence>
<dbReference type="CDD" id="cd04250">
    <property type="entry name" value="AAK_NAGK-C"/>
    <property type="match status" value="1"/>
</dbReference>
<gene>
    <name evidence="9" type="primary">argB</name>
    <name evidence="11" type="ORF">A5708_01480</name>
</gene>
<dbReference type="Pfam" id="PF00696">
    <property type="entry name" value="AA_kinase"/>
    <property type="match status" value="1"/>
</dbReference>
<evidence type="ECO:0000259" key="10">
    <source>
        <dbReference type="Pfam" id="PF00696"/>
    </source>
</evidence>
<dbReference type="PIRSF" id="PIRSF000728">
    <property type="entry name" value="NAGK"/>
    <property type="match status" value="1"/>
</dbReference>
<evidence type="ECO:0000256" key="4">
    <source>
        <dbReference type="ARBA" id="ARBA00022679"/>
    </source>
</evidence>
<evidence type="ECO:0000256" key="5">
    <source>
        <dbReference type="ARBA" id="ARBA00022741"/>
    </source>
</evidence>
<dbReference type="PANTHER" id="PTHR23342">
    <property type="entry name" value="N-ACETYLGLUTAMATE SYNTHASE"/>
    <property type="match status" value="1"/>
</dbReference>
<evidence type="ECO:0000256" key="2">
    <source>
        <dbReference type="ARBA" id="ARBA00022571"/>
    </source>
</evidence>
<dbReference type="GO" id="GO:0005524">
    <property type="term" value="F:ATP binding"/>
    <property type="evidence" value="ECO:0007669"/>
    <property type="project" value="UniProtKB-UniRule"/>
</dbReference>
<dbReference type="PANTHER" id="PTHR23342:SF0">
    <property type="entry name" value="N-ACETYLGLUTAMATE SYNTHASE, MITOCHONDRIAL"/>
    <property type="match status" value="1"/>
</dbReference>
<keyword evidence="9" id="KW-0963">Cytoplasm</keyword>
<comment type="caution">
    <text evidence="11">The sequence shown here is derived from an EMBL/GenBank/DDBJ whole genome shotgun (WGS) entry which is preliminary data.</text>
</comment>
<dbReference type="GO" id="GO:0005737">
    <property type="term" value="C:cytoplasm"/>
    <property type="evidence" value="ECO:0007669"/>
    <property type="project" value="UniProtKB-SubCell"/>
</dbReference>
<keyword evidence="7 9" id="KW-0067">ATP-binding</keyword>
<dbReference type="InterPro" id="IPR004662">
    <property type="entry name" value="AcgluKinase_fam"/>
</dbReference>
<evidence type="ECO:0000313" key="11">
    <source>
        <dbReference type="EMBL" id="OBI47119.1"/>
    </source>
</evidence>
<comment type="catalytic activity">
    <reaction evidence="8 9">
        <text>N-acetyl-L-glutamate + ATP = N-acetyl-L-glutamyl 5-phosphate + ADP</text>
        <dbReference type="Rhea" id="RHEA:14629"/>
        <dbReference type="ChEBI" id="CHEBI:30616"/>
        <dbReference type="ChEBI" id="CHEBI:44337"/>
        <dbReference type="ChEBI" id="CHEBI:57936"/>
        <dbReference type="ChEBI" id="CHEBI:456216"/>
        <dbReference type="EC" id="2.7.2.8"/>
    </reaction>
</comment>
<feature type="site" description="Transition state stabilizer" evidence="9">
    <location>
        <position position="252"/>
    </location>
</feature>
<evidence type="ECO:0000313" key="12">
    <source>
        <dbReference type="Proteomes" id="UP000091846"/>
    </source>
</evidence>
<keyword evidence="4 9" id="KW-0808">Transferase</keyword>
<dbReference type="AlphaFoldDB" id="A0A1A2Z919"/>
<dbReference type="EMBL" id="LZKI01000002">
    <property type="protein sequence ID" value="OBI47119.1"/>
    <property type="molecule type" value="Genomic_DNA"/>
</dbReference>
<keyword evidence="2 9" id="KW-0055">Arginine biosynthesis</keyword>
<feature type="binding site" evidence="9">
    <location>
        <position position="92"/>
    </location>
    <ligand>
        <name>substrate</name>
    </ligand>
</feature>
<proteinExistence type="inferred from homology"/>
<comment type="subcellular location">
    <subcellularLocation>
        <location evidence="9">Cytoplasm</location>
    </subcellularLocation>
</comment>
<accession>A0A1A2Z919</accession>
<comment type="pathway">
    <text evidence="1 9">Amino-acid biosynthesis; L-arginine biosynthesis; N(2)-acetyl-L-ornithine from L-glutamate: step 2/4.</text>
</comment>
<dbReference type="InterPro" id="IPR001057">
    <property type="entry name" value="Glu/AcGlu_kinase"/>
</dbReference>
<feature type="site" description="Transition state stabilizer" evidence="9">
    <location>
        <position position="35"/>
    </location>
</feature>